<evidence type="ECO:0000256" key="6">
    <source>
        <dbReference type="ARBA" id="ARBA00022574"/>
    </source>
</evidence>
<dbReference type="PANTHER" id="PTHR19872:SF9">
    <property type="entry name" value="UBIQUITIN-BINDING SDF UBIQUITIN LIGASE COMPLEX SUBUNIT"/>
    <property type="match status" value="1"/>
</dbReference>
<evidence type="ECO:0000256" key="3">
    <source>
        <dbReference type="ARBA" id="ARBA00007968"/>
    </source>
</evidence>
<dbReference type="HOGENOM" id="CLU_000288_103_0_1"/>
<accession>A0A093XTI3</accession>
<proteinExistence type="inferred from homology"/>
<feature type="repeat" description="WD" evidence="11">
    <location>
        <begin position="442"/>
        <end position="472"/>
    </location>
</feature>
<feature type="compositionally biased region" description="Low complexity" evidence="12">
    <location>
        <begin position="769"/>
        <end position="786"/>
    </location>
</feature>
<keyword evidence="7" id="KW-0677">Repeat</keyword>
<evidence type="ECO:0000256" key="10">
    <source>
        <dbReference type="ARBA" id="ARBA00032113"/>
    </source>
</evidence>
<dbReference type="AlphaFoldDB" id="A0A093XTI3"/>
<evidence type="ECO:0000256" key="1">
    <source>
        <dbReference type="ARBA" id="ARBA00002730"/>
    </source>
</evidence>
<evidence type="ECO:0000259" key="13">
    <source>
        <dbReference type="PROSITE" id="PS50181"/>
    </source>
</evidence>
<dbReference type="Pfam" id="PF00400">
    <property type="entry name" value="WD40"/>
    <property type="match status" value="5"/>
</dbReference>
<comment type="pathway">
    <text evidence="2">Protein modification; protein ubiquitination.</text>
</comment>
<feature type="repeat" description="WD" evidence="11">
    <location>
        <begin position="530"/>
        <end position="569"/>
    </location>
</feature>
<dbReference type="SUPFAM" id="SSF50978">
    <property type="entry name" value="WD40 repeat-like"/>
    <property type="match status" value="1"/>
</dbReference>
<dbReference type="SUPFAM" id="SSF81383">
    <property type="entry name" value="F-box domain"/>
    <property type="match status" value="1"/>
</dbReference>
<feature type="region of interest" description="Disordered" evidence="12">
    <location>
        <begin position="750"/>
        <end position="791"/>
    </location>
</feature>
<evidence type="ECO:0000256" key="8">
    <source>
        <dbReference type="ARBA" id="ARBA00022786"/>
    </source>
</evidence>
<dbReference type="InterPro" id="IPR020472">
    <property type="entry name" value="WD40_PAC1"/>
</dbReference>
<dbReference type="CDD" id="cd00200">
    <property type="entry name" value="WD40"/>
    <property type="match status" value="1"/>
</dbReference>
<reference evidence="14" key="2">
    <citation type="journal article" date="2014" name="PLoS Genet.">
        <title>Signature gene expression reveals novel clues to the molecular mechanisms of dimorphic transition in Penicillium marneffei.</title>
        <authorList>
            <person name="Yang E."/>
            <person name="Wang G."/>
            <person name="Cai J."/>
            <person name="Woo P.C."/>
            <person name="Lau S.K."/>
            <person name="Yuen K.-Y."/>
            <person name="Chow W.-N."/>
            <person name="Lin X."/>
        </authorList>
    </citation>
    <scope>NUCLEOTIDE SEQUENCE</scope>
    <source>
        <strain evidence="14">PM1</strain>
    </source>
</reference>
<gene>
    <name evidence="14" type="ORF">GQ26_0122500</name>
</gene>
<dbReference type="InterPro" id="IPR051075">
    <property type="entry name" value="SCF_subunit_WD-repeat"/>
</dbReference>
<comment type="subunit">
    <text evidence="4">Component of the SCF(sconB) E3 ubiquitin ligase complex.</text>
</comment>
<feature type="repeat" description="WD" evidence="11">
    <location>
        <begin position="356"/>
        <end position="388"/>
    </location>
</feature>
<keyword evidence="6 11" id="KW-0853">WD repeat</keyword>
<evidence type="ECO:0000256" key="4">
    <source>
        <dbReference type="ARBA" id="ARBA00011725"/>
    </source>
</evidence>
<feature type="compositionally biased region" description="Basic and acidic residues" evidence="12">
    <location>
        <begin position="224"/>
        <end position="240"/>
    </location>
</feature>
<dbReference type="SMART" id="SM00256">
    <property type="entry name" value="FBOX"/>
    <property type="match status" value="1"/>
</dbReference>
<comment type="similarity">
    <text evidence="3">Belongs to the WD repeat MET30/SCONB/SCON-2 family.</text>
</comment>
<dbReference type="InterPro" id="IPR015943">
    <property type="entry name" value="WD40/YVTN_repeat-like_dom_sf"/>
</dbReference>
<reference key="1">
    <citation type="journal article" date="2014" name="PLoS Genet.">
        <title>Signature Gene Expression Reveals Novel Clues to the Molecular Mechanisms of Dimorphic Transition in Penicillium marneffei.</title>
        <authorList>
            <person name="Yang E."/>
            <person name="Wang G."/>
            <person name="Cai J."/>
            <person name="Woo P.C."/>
            <person name="Lau S.K."/>
            <person name="Yuen K.-Y."/>
            <person name="Chow W.-N."/>
            <person name="Lin X."/>
        </authorList>
    </citation>
    <scope>NUCLEOTIDE SEQUENCE [LARGE SCALE GENOMIC DNA]</scope>
    <source>
        <strain>PM1</strain>
    </source>
</reference>
<dbReference type="Gene3D" id="2.130.10.10">
    <property type="entry name" value="YVTN repeat-like/Quinoprotein amine dehydrogenase"/>
    <property type="match status" value="2"/>
</dbReference>
<sequence length="905" mass="100507">MIESGTTTTTTKEEKAFGSPVAQLSLSLLPFADLRPASPIGETALLSFVMHSSEGLLRMRSDKPAYTAASLAASYKLDEGYSDDTKSQLEGEDGVAQNVSMLLPDWILAYSDSERAELAQSILTSLPTSLIASVVDRLTPRLHMDPVLRLPPEITAEIFSYLDPATLHTASLASRAWRNRIADPRLWKDMYIREGWRVDINAVTKYEQLHTERFMSQTRKSRSRHADSDSPEPQLKRRITEASLQPRDPSDHNAQSNPPWNEQHQVVEADVPVSPYDADNDREMRDVNAAGLSFSSADSQYEPTTSARQSPCVIRLPNGTAKINWPYLYKQRRRLEDNWLKGRFTTFTLPHPAYSDEAHQQCVYAIQFVGKWMVSGSRDTTIRVWDLSRMRLCLPPLRGHQTSVLCLQFDPSPEEDVIMSGGSDNNVIIWKFSTGQKLLELTNAHQDSVLNLKFDKRYLVTCSKDKLIKVWNRQALTHLDKDYPSVIRGAVNKYPAYIIDTTQYSPSWLETNLANGQIKRLEPYSLLMTLEGHDAAVNAIQINDDEIVSAAGDRLIKVWSIHNGSCLKTILGHKKGIACVQFDNRRIISGSNDDTIRIYDHASGAEVATLEGHSNLVRAVQAGFGDPPGAEEALRLEALAVDSEFWDAARNGNISYQLRTPVIRRRAGPRNTGSRNPNDIMALGAHIPPGGGGSRWARIVSGSYDETVIIWRKDRDGRWLVGHRLRQADAVTMANTPNSIRARDQAMRHMESLQAQQRTTPIIQNRARNPSPTVGPSNNNNNPQINHQAPGSVFNATAAPQQANQQAPPAAGNNFAQNQLQQVQAANDIVAQAQGAAPTLHAQAMAIAAANRHHNAQATTPARIYKLQFDARKIICASQDSRIVGWDFAAGDEDIMEASQFFLGV</sequence>
<dbReference type="InterPro" id="IPR001680">
    <property type="entry name" value="WD40_rpt"/>
</dbReference>
<feature type="repeat" description="WD" evidence="11">
    <location>
        <begin position="397"/>
        <end position="440"/>
    </location>
</feature>
<dbReference type="InterPro" id="IPR036047">
    <property type="entry name" value="F-box-like_dom_sf"/>
</dbReference>
<organism evidence="14">
    <name type="scientific">Talaromyces marneffei PM1</name>
    <dbReference type="NCBI Taxonomy" id="1077442"/>
    <lineage>
        <taxon>Eukaryota</taxon>
        <taxon>Fungi</taxon>
        <taxon>Dikarya</taxon>
        <taxon>Ascomycota</taxon>
        <taxon>Pezizomycotina</taxon>
        <taxon>Eurotiomycetes</taxon>
        <taxon>Eurotiomycetidae</taxon>
        <taxon>Eurotiales</taxon>
        <taxon>Trichocomaceae</taxon>
        <taxon>Talaromyces</taxon>
        <taxon>Talaromyces sect. Talaromyces</taxon>
    </lineage>
</organism>
<evidence type="ECO:0000313" key="14">
    <source>
        <dbReference type="EMBL" id="KFX48563.1"/>
    </source>
</evidence>
<name>A0A093XTI3_TALMA</name>
<evidence type="ECO:0000256" key="5">
    <source>
        <dbReference type="ARBA" id="ARBA00015819"/>
    </source>
</evidence>
<evidence type="ECO:0000256" key="9">
    <source>
        <dbReference type="ARBA" id="ARBA00030034"/>
    </source>
</evidence>
<feature type="compositionally biased region" description="Polar residues" evidence="12">
    <location>
        <begin position="753"/>
        <end position="768"/>
    </location>
</feature>
<dbReference type="PROSITE" id="PS50294">
    <property type="entry name" value="WD_REPEATS_REGION"/>
    <property type="match status" value="4"/>
</dbReference>
<comment type="caution">
    <text evidence="14">The sequence shown here is derived from an EMBL/GenBank/DDBJ whole genome shotgun (WGS) entry which is preliminary data.</text>
</comment>
<dbReference type="Pfam" id="PF12937">
    <property type="entry name" value="F-box-like"/>
    <property type="match status" value="1"/>
</dbReference>
<feature type="region of interest" description="Disordered" evidence="12">
    <location>
        <begin position="214"/>
        <end position="262"/>
    </location>
</feature>
<feature type="repeat" description="WD" evidence="11">
    <location>
        <begin position="570"/>
        <end position="609"/>
    </location>
</feature>
<dbReference type="Gene3D" id="1.20.1280.50">
    <property type="match status" value="1"/>
</dbReference>
<evidence type="ECO:0000256" key="11">
    <source>
        <dbReference type="PROSITE-ProRule" id="PRU00221"/>
    </source>
</evidence>
<feature type="compositionally biased region" description="Polar residues" evidence="12">
    <location>
        <begin position="252"/>
        <end position="262"/>
    </location>
</feature>
<evidence type="ECO:0000256" key="7">
    <source>
        <dbReference type="ARBA" id="ARBA00022737"/>
    </source>
</evidence>
<comment type="function">
    <text evidence="1">Component of the SCF(sconB) E3 ubiquitin ligase complex involved in the regulation of sulfur metabolite repression, probably by mediating the inactivation or degradation of the metR transcription factor.</text>
</comment>
<dbReference type="PROSITE" id="PS50181">
    <property type="entry name" value="FBOX"/>
    <property type="match status" value="1"/>
</dbReference>
<dbReference type="PANTHER" id="PTHR19872">
    <property type="entry name" value="UBIQUITIN LIGASE SPECIFICITY FACTOR/HREP PROTEIN"/>
    <property type="match status" value="1"/>
</dbReference>
<keyword evidence="8" id="KW-0833">Ubl conjugation pathway</keyword>
<evidence type="ECO:0000256" key="12">
    <source>
        <dbReference type="SAM" id="MobiDB-lite"/>
    </source>
</evidence>
<dbReference type="InterPro" id="IPR001810">
    <property type="entry name" value="F-box_dom"/>
</dbReference>
<dbReference type="eggNOG" id="KOG0281">
    <property type="taxonomic scope" value="Eukaryota"/>
</dbReference>
<dbReference type="InterPro" id="IPR036322">
    <property type="entry name" value="WD40_repeat_dom_sf"/>
</dbReference>
<protein>
    <recommendedName>
        <fullName evidence="5">Probable E3 ubiquitin ligase complex SCF subunit sconB</fullName>
    </recommendedName>
    <alternativeName>
        <fullName evidence="10">Sulfur controller B</fullName>
    </alternativeName>
    <alternativeName>
        <fullName evidence="9">Sulfur metabolite repression control protein B</fullName>
    </alternativeName>
</protein>
<dbReference type="PROSITE" id="PS50082">
    <property type="entry name" value="WD_REPEATS_2"/>
    <property type="match status" value="5"/>
</dbReference>
<dbReference type="InterPro" id="IPR019775">
    <property type="entry name" value="WD40_repeat_CS"/>
</dbReference>
<dbReference type="SMART" id="SM00320">
    <property type="entry name" value="WD40"/>
    <property type="match status" value="7"/>
</dbReference>
<dbReference type="PROSITE" id="PS00678">
    <property type="entry name" value="WD_REPEATS_1"/>
    <property type="match status" value="1"/>
</dbReference>
<dbReference type="EMBL" id="JPOX01000012">
    <property type="protein sequence ID" value="KFX48563.1"/>
    <property type="molecule type" value="Genomic_DNA"/>
</dbReference>
<evidence type="ECO:0000256" key="2">
    <source>
        <dbReference type="ARBA" id="ARBA00004906"/>
    </source>
</evidence>
<dbReference type="PRINTS" id="PR00320">
    <property type="entry name" value="GPROTEINBRPT"/>
</dbReference>
<feature type="domain" description="F-box" evidence="13">
    <location>
        <begin position="144"/>
        <end position="190"/>
    </location>
</feature>